<dbReference type="AlphaFoldDB" id="A0A7C5Y3A2"/>
<gene>
    <name evidence="1" type="ORF">ENM46_03755</name>
</gene>
<proteinExistence type="predicted"/>
<protein>
    <submittedName>
        <fullName evidence="1">Uncharacterized protein</fullName>
    </submittedName>
</protein>
<sequence length="259" mass="29667">MILGERLEQYKEMMNSLEFLEIYPSNLEWNVELGNVFAIDTNILPFYGVVLDVVKRDGSDFVRFAYLTLNLSLASVEAPLLRIKDEPFELVKLTHITGEVLKENLSKISRPLKPVRDVDEIRKYVEKLSGIRYGSIHREFFEMESNFVKMIEEYVNEYSKIIKLPQELFSELNSEFSSLALASSSSKALRFGDVIVVNSAVGTKLFFGDTFANKVGKIFIKGRLIYEGKLTNGLMILNFAKFTSMLNETDIRVEIEETN</sequence>
<organism evidence="1">
    <name type="scientific">Fervidobacterium nodosum</name>
    <dbReference type="NCBI Taxonomy" id="2424"/>
    <lineage>
        <taxon>Bacteria</taxon>
        <taxon>Thermotogati</taxon>
        <taxon>Thermotogota</taxon>
        <taxon>Thermotogae</taxon>
        <taxon>Thermotogales</taxon>
        <taxon>Fervidobacteriaceae</taxon>
        <taxon>Fervidobacterium</taxon>
    </lineage>
</organism>
<comment type="caution">
    <text evidence="1">The sequence shown here is derived from an EMBL/GenBank/DDBJ whole genome shotgun (WGS) entry which is preliminary data.</text>
</comment>
<evidence type="ECO:0000313" key="1">
    <source>
        <dbReference type="EMBL" id="HHR34044.1"/>
    </source>
</evidence>
<dbReference type="EMBL" id="DRXW01000230">
    <property type="protein sequence ID" value="HHR34044.1"/>
    <property type="molecule type" value="Genomic_DNA"/>
</dbReference>
<reference evidence="1" key="1">
    <citation type="journal article" date="2020" name="mSystems">
        <title>Genome- and Community-Level Interaction Insights into Carbon Utilization and Element Cycling Functions of Hydrothermarchaeota in Hydrothermal Sediment.</title>
        <authorList>
            <person name="Zhou Z."/>
            <person name="Liu Y."/>
            <person name="Xu W."/>
            <person name="Pan J."/>
            <person name="Luo Z.H."/>
            <person name="Li M."/>
        </authorList>
    </citation>
    <scope>NUCLEOTIDE SEQUENCE [LARGE SCALE GENOMIC DNA]</scope>
    <source>
        <strain evidence="1">SpSt-1088</strain>
    </source>
</reference>
<name>A0A7C5Y3A2_9BACT</name>
<accession>A0A7C5Y3A2</accession>